<dbReference type="Proteomes" id="UP001221413">
    <property type="component" value="Unassembled WGS sequence"/>
</dbReference>
<reference evidence="1" key="1">
    <citation type="submission" date="2023-01" db="EMBL/GenBank/DDBJ databases">
        <title>The chitinases involved in constricting ring structure development in the nematode-trapping fungus Drechslerella dactyloides.</title>
        <authorList>
            <person name="Wang R."/>
            <person name="Zhang L."/>
            <person name="Tang P."/>
            <person name="Li S."/>
            <person name="Liang L."/>
        </authorList>
    </citation>
    <scope>NUCLEOTIDE SEQUENCE</scope>
    <source>
        <strain evidence="1">YMF1.00031</strain>
    </source>
</reference>
<keyword evidence="2" id="KW-1185">Reference proteome</keyword>
<dbReference type="EMBL" id="JAQGDS010000002">
    <property type="protein sequence ID" value="KAJ6263244.1"/>
    <property type="molecule type" value="Genomic_DNA"/>
</dbReference>
<protein>
    <submittedName>
        <fullName evidence="1">Uncharacterized protein</fullName>
    </submittedName>
</protein>
<comment type="caution">
    <text evidence="1">The sequence shown here is derived from an EMBL/GenBank/DDBJ whole genome shotgun (WGS) entry which is preliminary data.</text>
</comment>
<organism evidence="1 2">
    <name type="scientific">Drechslerella dactyloides</name>
    <name type="common">Nematode-trapping fungus</name>
    <name type="synonym">Arthrobotrys dactyloides</name>
    <dbReference type="NCBI Taxonomy" id="74499"/>
    <lineage>
        <taxon>Eukaryota</taxon>
        <taxon>Fungi</taxon>
        <taxon>Dikarya</taxon>
        <taxon>Ascomycota</taxon>
        <taxon>Pezizomycotina</taxon>
        <taxon>Orbiliomycetes</taxon>
        <taxon>Orbiliales</taxon>
        <taxon>Orbiliaceae</taxon>
        <taxon>Drechslerella</taxon>
    </lineage>
</organism>
<proteinExistence type="predicted"/>
<evidence type="ECO:0000313" key="2">
    <source>
        <dbReference type="Proteomes" id="UP001221413"/>
    </source>
</evidence>
<sequence>MTLLNALPDLYYLFHSDLPRISRNRTLRTVWATYRAPSVSSTTTHYGLHNLPDSFDAPLSRIRANPVSRLSAAYDDDDILHDMHDTTDTRLSWRHRPSNTLRTLRTVDRYCGTLPYVSTALHVMYHDFYAYMSWRYRPGDNLWALRRADAYESASLPCSTPEPIVYDAH</sequence>
<name>A0AAD6NLS0_DREDA</name>
<dbReference type="AlphaFoldDB" id="A0AAD6NLS0"/>
<gene>
    <name evidence="1" type="ORF">Dda_1805</name>
</gene>
<evidence type="ECO:0000313" key="1">
    <source>
        <dbReference type="EMBL" id="KAJ6263244.1"/>
    </source>
</evidence>
<accession>A0AAD6NLS0</accession>